<feature type="domain" description="DUF4283" evidence="2">
    <location>
        <begin position="41"/>
        <end position="116"/>
    </location>
</feature>
<feature type="compositionally biased region" description="Basic and acidic residues" evidence="1">
    <location>
        <begin position="521"/>
        <end position="533"/>
    </location>
</feature>
<evidence type="ECO:0000259" key="2">
    <source>
        <dbReference type="Pfam" id="PF14111"/>
    </source>
</evidence>
<dbReference type="AlphaFoldDB" id="A0A8X7RR39"/>
<accession>A0A8X7RR39</accession>
<evidence type="ECO:0000256" key="1">
    <source>
        <dbReference type="SAM" id="MobiDB-lite"/>
    </source>
</evidence>
<dbReference type="OrthoDB" id="1751807at2759"/>
<dbReference type="Proteomes" id="UP000886595">
    <property type="component" value="Unassembled WGS sequence"/>
</dbReference>
<dbReference type="PANTHER" id="PTHR31286">
    <property type="entry name" value="GLYCINE-RICH CELL WALL STRUCTURAL PROTEIN 1.8-LIKE"/>
    <property type="match status" value="1"/>
</dbReference>
<dbReference type="EMBL" id="JAAMPC010000009">
    <property type="protein sequence ID" value="KAG2292617.1"/>
    <property type="molecule type" value="Genomic_DNA"/>
</dbReference>
<feature type="region of interest" description="Disordered" evidence="1">
    <location>
        <begin position="473"/>
        <end position="493"/>
    </location>
</feature>
<protein>
    <recommendedName>
        <fullName evidence="2">DUF4283 domain-containing protein</fullName>
    </recommendedName>
</protein>
<keyword evidence="4" id="KW-1185">Reference proteome</keyword>
<reference evidence="3 4" key="1">
    <citation type="submission" date="2020-02" db="EMBL/GenBank/DDBJ databases">
        <authorList>
            <person name="Ma Q."/>
            <person name="Huang Y."/>
            <person name="Song X."/>
            <person name="Pei D."/>
        </authorList>
    </citation>
    <scope>NUCLEOTIDE SEQUENCE [LARGE SCALE GENOMIC DNA]</scope>
    <source>
        <strain evidence="3">Sxm20200214</strain>
        <tissue evidence="3">Leaf</tissue>
    </source>
</reference>
<evidence type="ECO:0000313" key="3">
    <source>
        <dbReference type="EMBL" id="KAG2292617.1"/>
    </source>
</evidence>
<proteinExistence type="predicted"/>
<feature type="compositionally biased region" description="Basic and acidic residues" evidence="1">
    <location>
        <begin position="250"/>
        <end position="284"/>
    </location>
</feature>
<feature type="region of interest" description="Disordered" evidence="1">
    <location>
        <begin position="240"/>
        <end position="366"/>
    </location>
</feature>
<dbReference type="InterPro" id="IPR040256">
    <property type="entry name" value="At4g02000-like"/>
</dbReference>
<dbReference type="PANTHER" id="PTHR31286:SF65">
    <property type="entry name" value="DUF4283 DOMAIN-CONTAINING PROTEIN"/>
    <property type="match status" value="1"/>
</dbReference>
<comment type="caution">
    <text evidence="3">The sequence shown here is derived from an EMBL/GenBank/DDBJ whole genome shotgun (WGS) entry which is preliminary data.</text>
</comment>
<evidence type="ECO:0000313" key="4">
    <source>
        <dbReference type="Proteomes" id="UP000886595"/>
    </source>
</evidence>
<gene>
    <name evidence="3" type="ORF">Bca52824_039286</name>
</gene>
<sequence length="548" mass="61926">MFQSQLIGSSGEMKTGDGARKRLKISVPHFNNSDLIKGYSKTLIGRCMNPEEQNVKFLMVTLPKIWNLEEKVVGMDLGLGRFQFDFDAEEDIETVLKMQPFHFDYWMISLVRWQPKKTKNYPSEITCWIKVLGVPLEFWEAPTFRSIGDVIGVTKDVDLDYCRVQVTVDGYKELIFDTTVDFKGGEYYEEEEAPVTLRYEKLFGYYKKCPLTTKSSDKPKEIRDEDEGHYDDRARSYKGVVINGNGGQQDRGREKREYQGKGKGKMFEEGDSKWVKAADMERKTHNNNHRSGHRGEEESSHHRNYRREHSRTHQDDRARAPGVSCGEGGARSGARSEARMDVSEEGEVNGLEQSSQKEEKIQEPAKPSQAFLAELMETQGDQSKVILERTEGDQGLVLEQMGLDLMEVNNLASDVGMGLEEQHIGNIGNGTREALKNDLYVLGEGEIEDDDPMQEVVADDPEEKKKMEDVEVNDRVNGEVEKRQGTHRKALKPSLAAVASNKMKLAQLVAAKRTVAKAGIRHGDHSKQGEEKGPSAPKNDPAKYLKDP</sequence>
<dbReference type="Pfam" id="PF14111">
    <property type="entry name" value="DUF4283"/>
    <property type="match status" value="1"/>
</dbReference>
<name>A0A8X7RR39_BRACI</name>
<dbReference type="InterPro" id="IPR025558">
    <property type="entry name" value="DUF4283"/>
</dbReference>
<feature type="region of interest" description="Disordered" evidence="1">
    <location>
        <begin position="516"/>
        <end position="548"/>
    </location>
</feature>
<organism evidence="3 4">
    <name type="scientific">Brassica carinata</name>
    <name type="common">Ethiopian mustard</name>
    <name type="synonym">Abyssinian cabbage</name>
    <dbReference type="NCBI Taxonomy" id="52824"/>
    <lineage>
        <taxon>Eukaryota</taxon>
        <taxon>Viridiplantae</taxon>
        <taxon>Streptophyta</taxon>
        <taxon>Embryophyta</taxon>
        <taxon>Tracheophyta</taxon>
        <taxon>Spermatophyta</taxon>
        <taxon>Magnoliopsida</taxon>
        <taxon>eudicotyledons</taxon>
        <taxon>Gunneridae</taxon>
        <taxon>Pentapetalae</taxon>
        <taxon>rosids</taxon>
        <taxon>malvids</taxon>
        <taxon>Brassicales</taxon>
        <taxon>Brassicaceae</taxon>
        <taxon>Brassiceae</taxon>
        <taxon>Brassica</taxon>
    </lineage>
</organism>
<feature type="compositionally biased region" description="Basic and acidic residues" evidence="1">
    <location>
        <begin position="473"/>
        <end position="484"/>
    </location>
</feature>